<keyword evidence="4" id="KW-1185">Reference proteome</keyword>
<dbReference type="Pfam" id="PF01022">
    <property type="entry name" value="HTH_5"/>
    <property type="match status" value="1"/>
</dbReference>
<evidence type="ECO:0000259" key="2">
    <source>
        <dbReference type="PROSITE" id="PS50987"/>
    </source>
</evidence>
<dbReference type="NCBIfam" id="NF033788">
    <property type="entry name" value="HTH_metalloreg"/>
    <property type="match status" value="1"/>
</dbReference>
<dbReference type="Gene3D" id="1.10.10.10">
    <property type="entry name" value="Winged helix-like DNA-binding domain superfamily/Winged helix DNA-binding domain"/>
    <property type="match status" value="1"/>
</dbReference>
<dbReference type="CDD" id="cd00090">
    <property type="entry name" value="HTH_ARSR"/>
    <property type="match status" value="1"/>
</dbReference>
<dbReference type="InterPro" id="IPR036390">
    <property type="entry name" value="WH_DNA-bd_sf"/>
</dbReference>
<dbReference type="SUPFAM" id="SSF46785">
    <property type="entry name" value="Winged helix' DNA-binding domain"/>
    <property type="match status" value="1"/>
</dbReference>
<sequence length="116" mass="13507">MLGKFKGIDVSMLSALAEPNRMAIVELLRDGPLTVGEIANRLELSQPHASKHLKVLSNNGIVEVKPEANRRFYKLRLESFRAIEYWATSFQKNMEKRFDNLDDYVQELQNKRKRDE</sequence>
<name>A0A9W5X7A6_9BACI</name>
<accession>A0A9W5X7A6</accession>
<dbReference type="PRINTS" id="PR00778">
    <property type="entry name" value="HTHARSR"/>
</dbReference>
<gene>
    <name evidence="3" type="ORF">GCM10011409_35670</name>
</gene>
<dbReference type="SMART" id="SM00418">
    <property type="entry name" value="HTH_ARSR"/>
    <property type="match status" value="1"/>
</dbReference>
<comment type="caution">
    <text evidence="3">The sequence shown here is derived from an EMBL/GenBank/DDBJ whole genome shotgun (WGS) entry which is preliminary data.</text>
</comment>
<dbReference type="PANTHER" id="PTHR38600:SF1">
    <property type="entry name" value="TRANSCRIPTIONAL REGULATORY PROTEIN"/>
    <property type="match status" value="1"/>
</dbReference>
<protein>
    <submittedName>
        <fullName evidence="3">Transcriptional regulator</fullName>
    </submittedName>
</protein>
<dbReference type="Proteomes" id="UP000621492">
    <property type="component" value="Unassembled WGS sequence"/>
</dbReference>
<dbReference type="InterPro" id="IPR036388">
    <property type="entry name" value="WH-like_DNA-bd_sf"/>
</dbReference>
<dbReference type="GO" id="GO:0003700">
    <property type="term" value="F:DNA-binding transcription factor activity"/>
    <property type="evidence" value="ECO:0007669"/>
    <property type="project" value="InterPro"/>
</dbReference>
<dbReference type="InterPro" id="IPR001845">
    <property type="entry name" value="HTH_ArsR_DNA-bd_dom"/>
</dbReference>
<dbReference type="RefSeq" id="WP_188725613.1">
    <property type="nucleotide sequence ID" value="NZ_BMJD01000038.1"/>
</dbReference>
<dbReference type="PANTHER" id="PTHR38600">
    <property type="entry name" value="TRANSCRIPTIONAL REGULATORY PROTEIN"/>
    <property type="match status" value="1"/>
</dbReference>
<reference evidence="3" key="1">
    <citation type="journal article" date="2014" name="Int. J. Syst. Evol. Microbiol.">
        <title>Complete genome sequence of Corynebacterium casei LMG S-19264T (=DSM 44701T), isolated from a smear-ripened cheese.</title>
        <authorList>
            <consortium name="US DOE Joint Genome Institute (JGI-PGF)"/>
            <person name="Walter F."/>
            <person name="Albersmeier A."/>
            <person name="Kalinowski J."/>
            <person name="Ruckert C."/>
        </authorList>
    </citation>
    <scope>NUCLEOTIDE SEQUENCE</scope>
    <source>
        <strain evidence="3">CGMCC 1.15454</strain>
    </source>
</reference>
<reference evidence="3" key="2">
    <citation type="submission" date="2020-09" db="EMBL/GenBank/DDBJ databases">
        <authorList>
            <person name="Sun Q."/>
            <person name="Zhou Y."/>
        </authorList>
    </citation>
    <scope>NUCLEOTIDE SEQUENCE</scope>
    <source>
        <strain evidence="3">CGMCC 1.15454</strain>
    </source>
</reference>
<organism evidence="3 4">
    <name type="scientific">Lentibacillus populi</name>
    <dbReference type="NCBI Taxonomy" id="1827502"/>
    <lineage>
        <taxon>Bacteria</taxon>
        <taxon>Bacillati</taxon>
        <taxon>Bacillota</taxon>
        <taxon>Bacilli</taxon>
        <taxon>Bacillales</taxon>
        <taxon>Bacillaceae</taxon>
        <taxon>Lentibacillus</taxon>
    </lineage>
</organism>
<dbReference type="AlphaFoldDB" id="A0A9W5X7A6"/>
<evidence type="ECO:0000313" key="4">
    <source>
        <dbReference type="Proteomes" id="UP000621492"/>
    </source>
</evidence>
<proteinExistence type="predicted"/>
<dbReference type="PROSITE" id="PS50987">
    <property type="entry name" value="HTH_ARSR_2"/>
    <property type="match status" value="1"/>
</dbReference>
<dbReference type="EMBL" id="BMJD01000038">
    <property type="protein sequence ID" value="GGB54929.1"/>
    <property type="molecule type" value="Genomic_DNA"/>
</dbReference>
<keyword evidence="1" id="KW-0238">DNA-binding</keyword>
<dbReference type="InterPro" id="IPR011991">
    <property type="entry name" value="ArsR-like_HTH"/>
</dbReference>
<evidence type="ECO:0000313" key="3">
    <source>
        <dbReference type="EMBL" id="GGB54929.1"/>
    </source>
</evidence>
<feature type="domain" description="HTH arsR-type" evidence="2">
    <location>
        <begin position="1"/>
        <end position="95"/>
    </location>
</feature>
<dbReference type="GO" id="GO:0003677">
    <property type="term" value="F:DNA binding"/>
    <property type="evidence" value="ECO:0007669"/>
    <property type="project" value="UniProtKB-KW"/>
</dbReference>
<evidence type="ECO:0000256" key="1">
    <source>
        <dbReference type="ARBA" id="ARBA00023125"/>
    </source>
</evidence>